<keyword evidence="3" id="KW-1185">Reference proteome</keyword>
<gene>
    <name evidence="1" type="ORF">ASPCAL07460</name>
    <name evidence="2" type="ORF">ASPCAL07461</name>
</gene>
<proteinExistence type="predicted"/>
<evidence type="ECO:0000313" key="2">
    <source>
        <dbReference type="EMBL" id="CEL06355.1"/>
    </source>
</evidence>
<evidence type="ECO:0008006" key="4">
    <source>
        <dbReference type="Google" id="ProtNLM"/>
    </source>
</evidence>
<reference evidence="1" key="1">
    <citation type="submission" date="2014-12" db="EMBL/GenBank/DDBJ databases">
        <authorList>
            <person name="Jaenicke S."/>
        </authorList>
    </citation>
    <scope>NUCLEOTIDE SEQUENCE [LARGE SCALE GENOMIC DNA]</scope>
</reference>
<dbReference type="AlphaFoldDB" id="A0A0U5G2X2"/>
<evidence type="ECO:0000313" key="1">
    <source>
        <dbReference type="EMBL" id="CEL06354.1"/>
    </source>
</evidence>
<reference evidence="3" key="2">
    <citation type="journal article" date="2016" name="Genome Announc.">
        <title>Draft genome sequences of fungus Aspergillus calidoustus.</title>
        <authorList>
            <person name="Horn F."/>
            <person name="Linde J."/>
            <person name="Mattern D.J."/>
            <person name="Walther G."/>
            <person name="Guthke R."/>
            <person name="Scherlach K."/>
            <person name="Martin K."/>
            <person name="Brakhage A.A."/>
            <person name="Petzke L."/>
            <person name="Valiante V."/>
        </authorList>
    </citation>
    <scope>NUCLEOTIDE SEQUENCE [LARGE SCALE GENOMIC DNA]</scope>
    <source>
        <strain evidence="3">SF006504</strain>
    </source>
</reference>
<organism evidence="1 3">
    <name type="scientific">Aspergillus calidoustus</name>
    <dbReference type="NCBI Taxonomy" id="454130"/>
    <lineage>
        <taxon>Eukaryota</taxon>
        <taxon>Fungi</taxon>
        <taxon>Dikarya</taxon>
        <taxon>Ascomycota</taxon>
        <taxon>Pezizomycotina</taxon>
        <taxon>Eurotiomycetes</taxon>
        <taxon>Eurotiomycetidae</taxon>
        <taxon>Eurotiales</taxon>
        <taxon>Aspergillaceae</taxon>
        <taxon>Aspergillus</taxon>
        <taxon>Aspergillus subgen. Nidulantes</taxon>
    </lineage>
</organism>
<accession>A0A0U5G2X2</accession>
<sequence length="125" mass="14107">MKNTQSSRDHLAQAAAEIKMSVPTDDITIIEVAIRFLNLRQTGTIEDYTSKFRQISSKITQEIYVAALFFNGLNRDIQDRMYSISSGSFPERTKPCATQQFLSVTSSINKGDWRDYASSVEIEAT</sequence>
<evidence type="ECO:0000313" key="3">
    <source>
        <dbReference type="Proteomes" id="UP000054771"/>
    </source>
</evidence>
<dbReference type="EMBL" id="CDMC01000005">
    <property type="protein sequence ID" value="CEL06354.1"/>
    <property type="molecule type" value="Genomic_DNA"/>
</dbReference>
<protein>
    <recommendedName>
        <fullName evidence="4">Retrotransposon gag domain-containing protein</fullName>
    </recommendedName>
</protein>
<dbReference type="Proteomes" id="UP000054771">
    <property type="component" value="Unassembled WGS sequence"/>
</dbReference>
<dbReference type="EMBL" id="CDMC01000005">
    <property type="protein sequence ID" value="CEL06355.1"/>
    <property type="molecule type" value="Genomic_DNA"/>
</dbReference>
<name>A0A0U5G2X2_ASPCI</name>